<keyword evidence="3" id="KW-1185">Reference proteome</keyword>
<evidence type="ECO:0000256" key="1">
    <source>
        <dbReference type="SAM" id="MobiDB-lite"/>
    </source>
</evidence>
<dbReference type="EMBL" id="JBJQOH010000006">
    <property type="protein sequence ID" value="KAL3682747.1"/>
    <property type="molecule type" value="Genomic_DNA"/>
</dbReference>
<accession>A0ABD3GX55</accession>
<dbReference type="Proteomes" id="UP001633002">
    <property type="component" value="Unassembled WGS sequence"/>
</dbReference>
<dbReference type="AlphaFoldDB" id="A0ABD3GX55"/>
<evidence type="ECO:0000313" key="2">
    <source>
        <dbReference type="EMBL" id="KAL3682747.1"/>
    </source>
</evidence>
<comment type="caution">
    <text evidence="2">The sequence shown here is derived from an EMBL/GenBank/DDBJ whole genome shotgun (WGS) entry which is preliminary data.</text>
</comment>
<feature type="region of interest" description="Disordered" evidence="1">
    <location>
        <begin position="82"/>
        <end position="112"/>
    </location>
</feature>
<reference evidence="2 3" key="1">
    <citation type="submission" date="2024-09" db="EMBL/GenBank/DDBJ databases">
        <title>Chromosome-scale assembly of Riccia sorocarpa.</title>
        <authorList>
            <person name="Paukszto L."/>
        </authorList>
    </citation>
    <scope>NUCLEOTIDE SEQUENCE [LARGE SCALE GENOMIC DNA]</scope>
    <source>
        <strain evidence="2">LP-2024</strain>
        <tissue evidence="2">Aerial parts of the thallus</tissue>
    </source>
</reference>
<name>A0ABD3GX55_9MARC</name>
<sequence>MDESRVVHGVAEGSTPTKIQDVEQEVPTPGTAANLDKVVLDVSDYLPIVSPDVSQNARESSGISNDREMLNVLNNFCEAVPLQTSAPPVQRDTPESSTRVPDPTVPSGPQSEADLEAIGHGNVVESVVAAKDDTKRGLPMNVAIGVPFDVESMRENFHRITTNNGLAGKSTSSPIAQTSFS</sequence>
<proteinExistence type="predicted"/>
<organism evidence="2 3">
    <name type="scientific">Riccia sorocarpa</name>
    <dbReference type="NCBI Taxonomy" id="122646"/>
    <lineage>
        <taxon>Eukaryota</taxon>
        <taxon>Viridiplantae</taxon>
        <taxon>Streptophyta</taxon>
        <taxon>Embryophyta</taxon>
        <taxon>Marchantiophyta</taxon>
        <taxon>Marchantiopsida</taxon>
        <taxon>Marchantiidae</taxon>
        <taxon>Marchantiales</taxon>
        <taxon>Ricciaceae</taxon>
        <taxon>Riccia</taxon>
    </lineage>
</organism>
<protein>
    <submittedName>
        <fullName evidence="2">Uncharacterized protein</fullName>
    </submittedName>
</protein>
<gene>
    <name evidence="2" type="ORF">R1sor_000769</name>
</gene>
<evidence type="ECO:0000313" key="3">
    <source>
        <dbReference type="Proteomes" id="UP001633002"/>
    </source>
</evidence>